<reference evidence="1" key="1">
    <citation type="submission" date="2018-05" db="EMBL/GenBank/DDBJ databases">
        <authorList>
            <person name="Lanie J.A."/>
            <person name="Ng W.-L."/>
            <person name="Kazmierczak K.M."/>
            <person name="Andrzejewski T.M."/>
            <person name="Davidsen T.M."/>
            <person name="Wayne K.J."/>
            <person name="Tettelin H."/>
            <person name="Glass J.I."/>
            <person name="Rusch D."/>
            <person name="Podicherti R."/>
            <person name="Tsui H.-C.T."/>
            <person name="Winkler M.E."/>
        </authorList>
    </citation>
    <scope>NUCLEOTIDE SEQUENCE</scope>
</reference>
<name>A0A382EYN3_9ZZZZ</name>
<dbReference type="EMBL" id="UINC01046915">
    <property type="protein sequence ID" value="SVB55525.1"/>
    <property type="molecule type" value="Genomic_DNA"/>
</dbReference>
<protein>
    <submittedName>
        <fullName evidence="1">Uncharacterized protein</fullName>
    </submittedName>
</protein>
<gene>
    <name evidence="1" type="ORF">METZ01_LOCUS208379</name>
</gene>
<sequence>MFSSDFLLGLNSQFISNIDFIQDSQCLPQHIENKYPHNQVIGDPIYAN</sequence>
<accession>A0A382EYN3</accession>
<organism evidence="1">
    <name type="scientific">marine metagenome</name>
    <dbReference type="NCBI Taxonomy" id="408172"/>
    <lineage>
        <taxon>unclassified sequences</taxon>
        <taxon>metagenomes</taxon>
        <taxon>ecological metagenomes</taxon>
    </lineage>
</organism>
<proteinExistence type="predicted"/>
<dbReference type="AlphaFoldDB" id="A0A382EYN3"/>
<evidence type="ECO:0000313" key="1">
    <source>
        <dbReference type="EMBL" id="SVB55525.1"/>
    </source>
</evidence>